<dbReference type="PANTHER" id="PTHR10587:SF133">
    <property type="entry name" value="CHITIN DEACETYLASE 1-RELATED"/>
    <property type="match status" value="1"/>
</dbReference>
<dbReference type="Proteomes" id="UP001595793">
    <property type="component" value="Unassembled WGS sequence"/>
</dbReference>
<accession>A0ABV8H8N3</accession>
<protein>
    <submittedName>
        <fullName evidence="4">Polysaccharide deacetylase family protein</fullName>
        <ecNumber evidence="4">3.-.-.-</ecNumber>
    </submittedName>
</protein>
<dbReference type="PROSITE" id="PS51677">
    <property type="entry name" value="NODB"/>
    <property type="match status" value="1"/>
</dbReference>
<dbReference type="InterPro" id="IPR050248">
    <property type="entry name" value="Polysacc_deacetylase_ArnD"/>
</dbReference>
<evidence type="ECO:0000259" key="3">
    <source>
        <dbReference type="PROSITE" id="PS51677"/>
    </source>
</evidence>
<dbReference type="Pfam" id="PF01522">
    <property type="entry name" value="Polysacc_deac_1"/>
    <property type="match status" value="1"/>
</dbReference>
<dbReference type="CDD" id="cd10917">
    <property type="entry name" value="CE4_NodB_like_6s_7s"/>
    <property type="match status" value="1"/>
</dbReference>
<dbReference type="RefSeq" id="WP_290236356.1">
    <property type="nucleotide sequence ID" value="NZ_JAUFPZ010000002.1"/>
</dbReference>
<dbReference type="InterPro" id="IPR002509">
    <property type="entry name" value="NODB_dom"/>
</dbReference>
<dbReference type="EMBL" id="JBHSAS010000009">
    <property type="protein sequence ID" value="MFC4028474.1"/>
    <property type="molecule type" value="Genomic_DNA"/>
</dbReference>
<dbReference type="SUPFAM" id="SSF88713">
    <property type="entry name" value="Glycoside hydrolase/deacetylase"/>
    <property type="match status" value="1"/>
</dbReference>
<evidence type="ECO:0000256" key="1">
    <source>
        <dbReference type="ARBA" id="ARBA00022723"/>
    </source>
</evidence>
<name>A0ABV8H8N3_9FLAO</name>
<proteinExistence type="predicted"/>
<keyword evidence="2 4" id="KW-0378">Hydrolase</keyword>
<organism evidence="4 5">
    <name type="scientific">Zunongwangia endophytica</name>
    <dbReference type="NCBI Taxonomy" id="1808945"/>
    <lineage>
        <taxon>Bacteria</taxon>
        <taxon>Pseudomonadati</taxon>
        <taxon>Bacteroidota</taxon>
        <taxon>Flavobacteriia</taxon>
        <taxon>Flavobacteriales</taxon>
        <taxon>Flavobacteriaceae</taxon>
        <taxon>Zunongwangia</taxon>
    </lineage>
</organism>
<feature type="domain" description="NodB homology" evidence="3">
    <location>
        <begin position="27"/>
        <end position="212"/>
    </location>
</feature>
<evidence type="ECO:0000313" key="5">
    <source>
        <dbReference type="Proteomes" id="UP001595793"/>
    </source>
</evidence>
<dbReference type="GO" id="GO:0016787">
    <property type="term" value="F:hydrolase activity"/>
    <property type="evidence" value="ECO:0007669"/>
    <property type="project" value="UniProtKB-KW"/>
</dbReference>
<evidence type="ECO:0000313" key="4">
    <source>
        <dbReference type="EMBL" id="MFC4028474.1"/>
    </source>
</evidence>
<reference evidence="5" key="1">
    <citation type="journal article" date="2019" name="Int. J. Syst. Evol. Microbiol.">
        <title>The Global Catalogue of Microorganisms (GCM) 10K type strain sequencing project: providing services to taxonomists for standard genome sequencing and annotation.</title>
        <authorList>
            <consortium name="The Broad Institute Genomics Platform"/>
            <consortium name="The Broad Institute Genome Sequencing Center for Infectious Disease"/>
            <person name="Wu L."/>
            <person name="Ma J."/>
        </authorList>
    </citation>
    <scope>NUCLEOTIDE SEQUENCE [LARGE SCALE GENOMIC DNA]</scope>
    <source>
        <strain evidence="5">CECT 9128</strain>
    </source>
</reference>
<gene>
    <name evidence="4" type="ORF">ACFOS1_13730</name>
</gene>
<evidence type="ECO:0000256" key="2">
    <source>
        <dbReference type="ARBA" id="ARBA00022801"/>
    </source>
</evidence>
<sequence>MNRFILKYPWILKKLYPKRLSRITTEKTLYLSFDDGPIPEVTPWVLQQLEKYAAKATFFCIGDNIRKHPEVFRQIEAKGHAIGNHTFNHLNGWKTSTSDYLENFKKAEEIIQSRLQNLLTSEEKLFRPPYGKIKNKHAAEITKLGYKIVMWDVITGDFDTDYNEEKCLKNAKRLIRPGSIVVFHDSLKAEKNLKYVLPRILKEYAEKGWEFKALY</sequence>
<comment type="caution">
    <text evidence="4">The sequence shown here is derived from an EMBL/GenBank/DDBJ whole genome shotgun (WGS) entry which is preliminary data.</text>
</comment>
<dbReference type="EC" id="3.-.-.-" evidence="4"/>
<keyword evidence="5" id="KW-1185">Reference proteome</keyword>
<dbReference type="Gene3D" id="3.20.20.370">
    <property type="entry name" value="Glycoside hydrolase/deacetylase"/>
    <property type="match status" value="1"/>
</dbReference>
<dbReference type="InterPro" id="IPR011330">
    <property type="entry name" value="Glyco_hydro/deAcase_b/a-brl"/>
</dbReference>
<dbReference type="PANTHER" id="PTHR10587">
    <property type="entry name" value="GLYCOSYL TRANSFERASE-RELATED"/>
    <property type="match status" value="1"/>
</dbReference>
<keyword evidence="1" id="KW-0479">Metal-binding</keyword>